<keyword evidence="6" id="KW-0547">Nucleotide-binding</keyword>
<keyword evidence="9" id="KW-0456">Lyase</keyword>
<dbReference type="GO" id="GO:0005737">
    <property type="term" value="C:cytoplasm"/>
    <property type="evidence" value="ECO:0007669"/>
    <property type="project" value="InterPro"/>
</dbReference>
<dbReference type="GO" id="GO:0003856">
    <property type="term" value="F:3-dehydroquinate synthase activity"/>
    <property type="evidence" value="ECO:0007669"/>
    <property type="project" value="UniProtKB-UniRule"/>
</dbReference>
<accession>A0A326RMM5</accession>
<evidence type="ECO:0000256" key="8">
    <source>
        <dbReference type="ARBA" id="ARBA00023027"/>
    </source>
</evidence>
<dbReference type="GO" id="GO:0046872">
    <property type="term" value="F:metal ion binding"/>
    <property type="evidence" value="ECO:0007669"/>
    <property type="project" value="UniProtKB-KW"/>
</dbReference>
<dbReference type="InterPro" id="IPR030960">
    <property type="entry name" value="DHQS/DOIS_N"/>
</dbReference>
<keyword evidence="15" id="KW-1185">Reference proteome</keyword>
<evidence type="ECO:0000256" key="7">
    <source>
        <dbReference type="ARBA" id="ARBA00022833"/>
    </source>
</evidence>
<organism evidence="14 15">
    <name type="scientific">Algoriphagus aquaeductus</name>
    <dbReference type="NCBI Taxonomy" id="475299"/>
    <lineage>
        <taxon>Bacteria</taxon>
        <taxon>Pseudomonadati</taxon>
        <taxon>Bacteroidota</taxon>
        <taxon>Cytophagia</taxon>
        <taxon>Cytophagales</taxon>
        <taxon>Cyclobacteriaceae</taxon>
        <taxon>Algoriphagus</taxon>
    </lineage>
</organism>
<gene>
    <name evidence="14" type="ORF">CLV31_11654</name>
</gene>
<dbReference type="Proteomes" id="UP000248917">
    <property type="component" value="Unassembled WGS sequence"/>
</dbReference>
<keyword evidence="10" id="KW-0170">Cobalt</keyword>
<dbReference type="Gene3D" id="1.20.1090.10">
    <property type="entry name" value="Dehydroquinate synthase-like - alpha domain"/>
    <property type="match status" value="1"/>
</dbReference>
<evidence type="ECO:0000313" key="14">
    <source>
        <dbReference type="EMBL" id="PZV78625.1"/>
    </source>
</evidence>
<keyword evidence="8" id="KW-0520">NAD</keyword>
<dbReference type="InterPro" id="IPR056179">
    <property type="entry name" value="DHQS_C"/>
</dbReference>
<dbReference type="OrthoDB" id="9806583at2"/>
<evidence type="ECO:0000256" key="1">
    <source>
        <dbReference type="ARBA" id="ARBA00001911"/>
    </source>
</evidence>
<feature type="domain" description="3-dehydroquinate synthase C-terminal" evidence="13">
    <location>
        <begin position="167"/>
        <end position="307"/>
    </location>
</feature>
<dbReference type="NCBIfam" id="TIGR01357">
    <property type="entry name" value="aroB"/>
    <property type="match status" value="1"/>
</dbReference>
<dbReference type="RefSeq" id="WP_111394460.1">
    <property type="nucleotide sequence ID" value="NZ_QKTX01000016.1"/>
</dbReference>
<comment type="function">
    <text evidence="4">Catalyzes the conversion of 3-deoxy-D-arabino-heptulosonate 7-phosphate (DAHP) to dehydroquinate (DHQ).</text>
</comment>
<comment type="cofactor">
    <cofactor evidence="1">
        <name>NAD(+)</name>
        <dbReference type="ChEBI" id="CHEBI:57540"/>
    </cofactor>
</comment>
<dbReference type="PANTHER" id="PTHR43622:SF1">
    <property type="entry name" value="3-DEHYDROQUINATE SYNTHASE"/>
    <property type="match status" value="1"/>
</dbReference>
<keyword evidence="5" id="KW-0479">Metal-binding</keyword>
<keyword evidence="7" id="KW-0862">Zinc</keyword>
<evidence type="ECO:0000256" key="4">
    <source>
        <dbReference type="ARBA" id="ARBA00003485"/>
    </source>
</evidence>
<evidence type="ECO:0000259" key="13">
    <source>
        <dbReference type="Pfam" id="PF24621"/>
    </source>
</evidence>
<comment type="caution">
    <text evidence="14">The sequence shown here is derived from an EMBL/GenBank/DDBJ whole genome shotgun (WGS) entry which is preliminary data.</text>
</comment>
<evidence type="ECO:0000256" key="6">
    <source>
        <dbReference type="ARBA" id="ARBA00022741"/>
    </source>
</evidence>
<evidence type="ECO:0000256" key="2">
    <source>
        <dbReference type="ARBA" id="ARBA00001941"/>
    </source>
</evidence>
<dbReference type="GO" id="GO:0000166">
    <property type="term" value="F:nucleotide binding"/>
    <property type="evidence" value="ECO:0007669"/>
    <property type="project" value="UniProtKB-KW"/>
</dbReference>
<dbReference type="PANTHER" id="PTHR43622">
    <property type="entry name" value="3-DEHYDROQUINATE SYNTHASE"/>
    <property type="match status" value="1"/>
</dbReference>
<proteinExistence type="predicted"/>
<dbReference type="CDD" id="cd08195">
    <property type="entry name" value="DHQS"/>
    <property type="match status" value="1"/>
</dbReference>
<name>A0A326RMM5_9BACT</name>
<feature type="domain" description="3-dehydroquinate synthase N-terminal" evidence="12">
    <location>
        <begin position="53"/>
        <end position="165"/>
    </location>
</feature>
<evidence type="ECO:0000256" key="5">
    <source>
        <dbReference type="ARBA" id="ARBA00022723"/>
    </source>
</evidence>
<evidence type="ECO:0000256" key="11">
    <source>
        <dbReference type="NCBIfam" id="TIGR01357"/>
    </source>
</evidence>
<dbReference type="InterPro" id="IPR030963">
    <property type="entry name" value="DHQ_synth_fam"/>
</dbReference>
<dbReference type="PIRSF" id="PIRSF001455">
    <property type="entry name" value="DHQ_synth"/>
    <property type="match status" value="1"/>
</dbReference>
<protein>
    <recommendedName>
        <fullName evidence="11">3-dehydroquinate synthase</fullName>
        <ecNumber evidence="11">4.2.3.4</ecNumber>
    </recommendedName>
</protein>
<evidence type="ECO:0000256" key="10">
    <source>
        <dbReference type="ARBA" id="ARBA00023285"/>
    </source>
</evidence>
<sequence length="349" mass="39168">MESVIFSADIKKSLSEILSKISYSRLIVLTDLNTQRHCLPIIQEILPENAVFISVSAGEIHKNLDTCSLIWSRMTEEALDRKALMINLGGGVIGDMGGFCASIYKRGIRFINCPTTLLSQVDASVGGKLGIDFNGLKNHLGVFNEPETVIIAPEFLKTLPHAELRSGYAEIIKHGLIRDKAYFQKLQAQNWESQDWESLIRHSVGIKKAVVEADPKENGLRKILNFGHTIGHAFESYFLDTQNHLLHGEAIALGMIAEGFLSFEKVGFSFEEFREMSRFLLQVYGKVDFPLHELDPILDLCTQDKKNEGSVILFSLLESIGNCTYNIPVTREEIKHAIQYYHQIQAAQA</sequence>
<evidence type="ECO:0000256" key="9">
    <source>
        <dbReference type="ARBA" id="ARBA00023239"/>
    </source>
</evidence>
<dbReference type="AlphaFoldDB" id="A0A326RMM5"/>
<dbReference type="FunFam" id="3.40.50.1970:FF:000007">
    <property type="entry name" value="Pentafunctional AROM polypeptide"/>
    <property type="match status" value="1"/>
</dbReference>
<dbReference type="GO" id="GO:0009423">
    <property type="term" value="P:chorismate biosynthetic process"/>
    <property type="evidence" value="ECO:0007669"/>
    <property type="project" value="UniProtKB-UniRule"/>
</dbReference>
<evidence type="ECO:0000259" key="12">
    <source>
        <dbReference type="Pfam" id="PF01761"/>
    </source>
</evidence>
<evidence type="ECO:0000313" key="15">
    <source>
        <dbReference type="Proteomes" id="UP000248917"/>
    </source>
</evidence>
<dbReference type="EC" id="4.2.3.4" evidence="11"/>
<dbReference type="EMBL" id="QKTX01000016">
    <property type="protein sequence ID" value="PZV78625.1"/>
    <property type="molecule type" value="Genomic_DNA"/>
</dbReference>
<comment type="cofactor">
    <cofactor evidence="2">
        <name>Co(2+)</name>
        <dbReference type="ChEBI" id="CHEBI:48828"/>
    </cofactor>
</comment>
<evidence type="ECO:0000256" key="3">
    <source>
        <dbReference type="ARBA" id="ARBA00001947"/>
    </source>
</evidence>
<dbReference type="Pfam" id="PF01761">
    <property type="entry name" value="DHQ_synthase"/>
    <property type="match status" value="1"/>
</dbReference>
<dbReference type="InterPro" id="IPR050071">
    <property type="entry name" value="Dehydroquinate_synthase"/>
</dbReference>
<dbReference type="Pfam" id="PF24621">
    <property type="entry name" value="DHQS_C"/>
    <property type="match status" value="1"/>
</dbReference>
<comment type="cofactor">
    <cofactor evidence="3">
        <name>Zn(2+)</name>
        <dbReference type="ChEBI" id="CHEBI:29105"/>
    </cofactor>
</comment>
<dbReference type="SUPFAM" id="SSF56796">
    <property type="entry name" value="Dehydroquinate synthase-like"/>
    <property type="match status" value="1"/>
</dbReference>
<dbReference type="GO" id="GO:0009073">
    <property type="term" value="P:aromatic amino acid family biosynthetic process"/>
    <property type="evidence" value="ECO:0007669"/>
    <property type="project" value="InterPro"/>
</dbReference>
<dbReference type="Gene3D" id="3.40.50.1970">
    <property type="match status" value="1"/>
</dbReference>
<reference evidence="14 15" key="1">
    <citation type="submission" date="2018-06" db="EMBL/GenBank/DDBJ databases">
        <title>Genomic Encyclopedia of Archaeal and Bacterial Type Strains, Phase II (KMG-II): from individual species to whole genera.</title>
        <authorList>
            <person name="Goeker M."/>
        </authorList>
    </citation>
    <scope>NUCLEOTIDE SEQUENCE [LARGE SCALE GENOMIC DNA]</scope>
    <source>
        <strain evidence="14 15">T4</strain>
    </source>
</reference>
<dbReference type="InterPro" id="IPR016037">
    <property type="entry name" value="DHQ_synth_AroB"/>
</dbReference>